<name>A0A7V5RPR3_CALAY</name>
<dbReference type="EMBL" id="DRLI01000162">
    <property type="protein sequence ID" value="HHM02207.1"/>
    <property type="molecule type" value="Genomic_DNA"/>
</dbReference>
<evidence type="ECO:0008006" key="2">
    <source>
        <dbReference type="Google" id="ProtNLM"/>
    </source>
</evidence>
<proteinExistence type="predicted"/>
<comment type="caution">
    <text evidence="1">The sequence shown here is derived from an EMBL/GenBank/DDBJ whole genome shotgun (WGS) entry which is preliminary data.</text>
</comment>
<accession>A0A7V5RPR3</accession>
<organism evidence="1">
    <name type="scientific">Caldithrix abyssi</name>
    <dbReference type="NCBI Taxonomy" id="187145"/>
    <lineage>
        <taxon>Bacteria</taxon>
        <taxon>Pseudomonadati</taxon>
        <taxon>Calditrichota</taxon>
        <taxon>Calditrichia</taxon>
        <taxon>Calditrichales</taxon>
        <taxon>Calditrichaceae</taxon>
        <taxon>Caldithrix</taxon>
    </lineage>
</organism>
<reference evidence="1" key="1">
    <citation type="journal article" date="2020" name="mSystems">
        <title>Genome- and Community-Level Interaction Insights into Carbon Utilization and Element Cycling Functions of Hydrothermarchaeota in Hydrothermal Sediment.</title>
        <authorList>
            <person name="Zhou Z."/>
            <person name="Liu Y."/>
            <person name="Xu W."/>
            <person name="Pan J."/>
            <person name="Luo Z.H."/>
            <person name="Li M."/>
        </authorList>
    </citation>
    <scope>NUCLEOTIDE SEQUENCE [LARGE SCALE GENOMIC DNA]</scope>
    <source>
        <strain evidence="1">HyVt-460</strain>
    </source>
</reference>
<sequence>MGFKTSFAPELLLGASALFSWRWNGRLDYSMKIKEWPLSALLHAGALNLSPGRDQEYAYTVMEGRLQTRVILNRRLMFLPGGGIKKQIFSAQRDEGVMSVPLETVFLYRLGRENSVSFGAAWEKYFIDESRDSGLRYSPVMRFDHKGGLIFSLAYRYYIYEGSPYRGREHRIRFNMAMMLGRDASLLLNGSLILLPSKQEIRSEQVNVSGLGERSSIYLKTVYDLSKHSDLFIKYIYERDRYKNDYKSFSWQVLVGFDYLYGTK</sequence>
<protein>
    <recommendedName>
        <fullName evidence="2">DUF2490 domain-containing protein</fullName>
    </recommendedName>
</protein>
<gene>
    <name evidence="1" type="ORF">ENJ15_04285</name>
</gene>
<evidence type="ECO:0000313" key="1">
    <source>
        <dbReference type="EMBL" id="HHM02207.1"/>
    </source>
</evidence>
<dbReference type="AlphaFoldDB" id="A0A7V5RPR3"/>
<dbReference type="Proteomes" id="UP000885771">
    <property type="component" value="Unassembled WGS sequence"/>
</dbReference>